<dbReference type="PATRIC" id="fig|914150.5.peg.2252"/>
<sequence>MPTKYRAFIWLFLIFIVGGFFYAQLNAGLRIETNILKLVPQTEADPFAEKAFEKFSDNNFKKVIFALISDSESTTISSAQALSHSLKQSGLLESLDSHISQDEQEAIGQLYFNHRFHLLSDNDKRILQQEGHQPFVDAALQMVYSPLSSQLITLLPSDPYLLSYRYLQDITALNSTHNQRRVVDEISLYSNKSDTYAVVTATLKASPFDSNTQQNLSSLVTQFQESHPSTQLLYTGAVFYAQHAATSAKSEISTIGLGSLIGVIVLLILAFKSVTPLLLTLTSLAVGIFLGFTMTHAFFGSVHVLTLVFGASLIGVAVDYSFHYFASANETPSPLPKILAAISLGLISSVIGYAALFTTPFPGLQQMALFCATGLIGAFLTVTLLFDQMPTKAKSPSWLLSTFVGLSRISQKLSTPKFLFILLVAPISAGLLLTTIDENNDSIRQLQAIPPQLHQQEQAIQQLVAAPATNQFFVVKGSSHQELLSKLDAVTPELHKLREQDVIDGYTHLAQFVPSLQEQSANYQLISNFIDTDSLSDFIDLGLVTHEQVVSLGSEFASKEKQLLTLEPWLQSPLGQRLSYLWLGQIDQQYSSIITLHNIHHIEPLAKLADKNPYLYFINKVDKVSSMFSEYRELTLIMLSIAITVIFLLLSIKYNARIAGYIVWGPVVASSLAIIMNILINGSFNLFSTLALYLVFGIGIDYGLFYAESKDRSKYISLAIGLSAITTFLSFGLLSLSETPAIHAFGLTMLTGILTVFLLSPILGHQIYHARESAGD</sequence>
<dbReference type="GO" id="GO:0005886">
    <property type="term" value="C:plasma membrane"/>
    <property type="evidence" value="ECO:0007669"/>
    <property type="project" value="UniProtKB-SubCell"/>
</dbReference>
<feature type="transmembrane region" description="Helical" evidence="6">
    <location>
        <begin position="367"/>
        <end position="386"/>
    </location>
</feature>
<feature type="transmembrane region" description="Helical" evidence="6">
    <location>
        <begin position="252"/>
        <end position="271"/>
    </location>
</feature>
<feature type="transmembrane region" description="Helical" evidence="6">
    <location>
        <begin position="7"/>
        <end position="25"/>
    </location>
</feature>
<keyword evidence="4 6" id="KW-1133">Transmembrane helix</keyword>
<dbReference type="Proteomes" id="UP000034071">
    <property type="component" value="Chromosome"/>
</dbReference>
<feature type="transmembrane region" description="Helical" evidence="6">
    <location>
        <begin position="686"/>
        <end position="704"/>
    </location>
</feature>
<dbReference type="HOGENOM" id="CLU_017576_0_0_6"/>
<keyword evidence="3 6" id="KW-0812">Transmembrane</keyword>
<evidence type="ECO:0000256" key="1">
    <source>
        <dbReference type="ARBA" id="ARBA00004651"/>
    </source>
</evidence>
<feature type="transmembrane region" description="Helical" evidence="6">
    <location>
        <begin position="716"/>
        <end position="736"/>
    </location>
</feature>
<feature type="domain" description="Membrane transport protein MMPL" evidence="7">
    <location>
        <begin position="186"/>
        <end position="320"/>
    </location>
</feature>
<dbReference type="RefSeq" id="WP_046562126.1">
    <property type="nucleotide sequence ID" value="NZ_CP010975.1"/>
</dbReference>
<dbReference type="EMBL" id="CP010975">
    <property type="protein sequence ID" value="AKE53147.1"/>
    <property type="molecule type" value="Genomic_DNA"/>
</dbReference>
<evidence type="ECO:0000313" key="9">
    <source>
        <dbReference type="Proteomes" id="UP000034071"/>
    </source>
</evidence>
<proteinExistence type="predicted"/>
<dbReference type="PANTHER" id="PTHR33406">
    <property type="entry name" value="MEMBRANE PROTEIN MJ1562-RELATED"/>
    <property type="match status" value="1"/>
</dbReference>
<evidence type="ECO:0000256" key="2">
    <source>
        <dbReference type="ARBA" id="ARBA00022475"/>
    </source>
</evidence>
<dbReference type="InterPro" id="IPR050545">
    <property type="entry name" value="Mycobact_MmpL"/>
</dbReference>
<feature type="transmembrane region" description="Helical" evidence="6">
    <location>
        <begin position="634"/>
        <end position="652"/>
    </location>
</feature>
<dbReference type="PANTHER" id="PTHR33406:SF13">
    <property type="entry name" value="MEMBRANE PROTEIN YDFJ"/>
    <property type="match status" value="1"/>
</dbReference>
<comment type="subcellular location">
    <subcellularLocation>
        <location evidence="1">Cell membrane</location>
        <topology evidence="1">Multi-pass membrane protein</topology>
    </subcellularLocation>
</comment>
<dbReference type="OrthoDB" id="9780358at2"/>
<evidence type="ECO:0000256" key="6">
    <source>
        <dbReference type="SAM" id="Phobius"/>
    </source>
</evidence>
<feature type="transmembrane region" description="Helical" evidence="6">
    <location>
        <begin position="338"/>
        <end position="361"/>
    </location>
</feature>
<feature type="transmembrane region" description="Helical" evidence="6">
    <location>
        <begin position="742"/>
        <end position="763"/>
    </location>
</feature>
<evidence type="ECO:0000256" key="5">
    <source>
        <dbReference type="ARBA" id="ARBA00023136"/>
    </source>
</evidence>
<feature type="transmembrane region" description="Helical" evidence="6">
    <location>
        <begin position="659"/>
        <end position="680"/>
    </location>
</feature>
<dbReference type="Pfam" id="PF03176">
    <property type="entry name" value="MMPL"/>
    <property type="match status" value="1"/>
</dbReference>
<evidence type="ECO:0000256" key="4">
    <source>
        <dbReference type="ARBA" id="ARBA00022989"/>
    </source>
</evidence>
<organism evidence="8 9">
    <name type="scientific">Kangiella geojedonensis</name>
    <dbReference type="NCBI Taxonomy" id="914150"/>
    <lineage>
        <taxon>Bacteria</taxon>
        <taxon>Pseudomonadati</taxon>
        <taxon>Pseudomonadota</taxon>
        <taxon>Gammaproteobacteria</taxon>
        <taxon>Kangiellales</taxon>
        <taxon>Kangiellaceae</taxon>
        <taxon>Kangiella</taxon>
    </lineage>
</organism>
<name>A0A0F6TS85_9GAMM</name>
<dbReference type="STRING" id="914150.TQ33_2223"/>
<evidence type="ECO:0000313" key="8">
    <source>
        <dbReference type="EMBL" id="AKE53147.1"/>
    </source>
</evidence>
<dbReference type="Gene3D" id="1.20.1640.10">
    <property type="entry name" value="Multidrug efflux transporter AcrB transmembrane domain"/>
    <property type="match status" value="1"/>
</dbReference>
<gene>
    <name evidence="8" type="ORF">TQ33_2223</name>
</gene>
<reference evidence="8 9" key="1">
    <citation type="submission" date="2015-02" db="EMBL/GenBank/DDBJ databases">
        <title>Complete genome sequence of Kangiella geojedonensis strain YCS-5T.</title>
        <authorList>
            <person name="Kim K.M."/>
        </authorList>
    </citation>
    <scope>NUCLEOTIDE SEQUENCE [LARGE SCALE GENOMIC DNA]</scope>
    <source>
        <strain evidence="8 9">YCS-5</strain>
    </source>
</reference>
<dbReference type="SUPFAM" id="SSF82866">
    <property type="entry name" value="Multidrug efflux transporter AcrB transmembrane domain"/>
    <property type="match status" value="2"/>
</dbReference>
<evidence type="ECO:0000259" key="7">
    <source>
        <dbReference type="Pfam" id="PF03176"/>
    </source>
</evidence>
<keyword evidence="5 6" id="KW-0472">Membrane</keyword>
<feature type="transmembrane region" description="Helical" evidence="6">
    <location>
        <begin position="278"/>
        <end position="299"/>
    </location>
</feature>
<dbReference type="AlphaFoldDB" id="A0A0F6TS85"/>
<feature type="transmembrane region" description="Helical" evidence="6">
    <location>
        <begin position="418"/>
        <end position="436"/>
    </location>
</feature>
<dbReference type="InterPro" id="IPR004869">
    <property type="entry name" value="MMPL_dom"/>
</dbReference>
<feature type="transmembrane region" description="Helical" evidence="6">
    <location>
        <begin position="305"/>
        <end position="326"/>
    </location>
</feature>
<keyword evidence="2" id="KW-1003">Cell membrane</keyword>
<dbReference type="KEGG" id="kge:TQ33_2223"/>
<keyword evidence="9" id="KW-1185">Reference proteome</keyword>
<accession>A0A0F6TS85</accession>
<protein>
    <recommendedName>
        <fullName evidence="7">Membrane transport protein MMPL domain-containing protein</fullName>
    </recommendedName>
</protein>
<evidence type="ECO:0000256" key="3">
    <source>
        <dbReference type="ARBA" id="ARBA00022692"/>
    </source>
</evidence>